<proteinExistence type="predicted"/>
<dbReference type="EMBL" id="JBHSOC010000251">
    <property type="protein sequence ID" value="MFC5647518.1"/>
    <property type="molecule type" value="Genomic_DNA"/>
</dbReference>
<comment type="caution">
    <text evidence="1">The sequence shown here is derived from an EMBL/GenBank/DDBJ whole genome shotgun (WGS) entry which is preliminary data.</text>
</comment>
<accession>A0ABW0VNP2</accession>
<gene>
    <name evidence="1" type="ORF">ACFPZF_40295</name>
</gene>
<evidence type="ECO:0000313" key="2">
    <source>
        <dbReference type="Proteomes" id="UP001596066"/>
    </source>
</evidence>
<keyword evidence="2" id="KW-1185">Reference proteome</keyword>
<dbReference type="Proteomes" id="UP001596066">
    <property type="component" value="Unassembled WGS sequence"/>
</dbReference>
<dbReference type="RefSeq" id="WP_380233048.1">
    <property type="nucleotide sequence ID" value="NZ_JBHSOC010000251.1"/>
</dbReference>
<sequence length="215" mass="23824">HDPDATAGTNIFNAITALQKIGPMETWRHMGAGHDDHELEWITPALSRFDPAPLISKLRDIAETADTRTGLPLRQLGWRLPGLSALFDEASVQALQIAVKRLQEDPTRLSADDRRWIYCQFVQALNPHLSAEEQLDLLLALPDEVPLYLNVRNAALPLAGDVLETRLQAPEGLARKRILFFATASKTSLTPRVREIVQSGFDGDQETSWSAADIA</sequence>
<reference evidence="2" key="1">
    <citation type="journal article" date="2019" name="Int. J. Syst. Evol. Microbiol.">
        <title>The Global Catalogue of Microorganisms (GCM) 10K type strain sequencing project: providing services to taxonomists for standard genome sequencing and annotation.</title>
        <authorList>
            <consortium name="The Broad Institute Genomics Platform"/>
            <consortium name="The Broad Institute Genome Sequencing Center for Infectious Disease"/>
            <person name="Wu L."/>
            <person name="Ma J."/>
        </authorList>
    </citation>
    <scope>NUCLEOTIDE SEQUENCE [LARGE SCALE GENOMIC DNA]</scope>
    <source>
        <strain evidence="2">CGMCC 4.1622</strain>
    </source>
</reference>
<feature type="non-terminal residue" evidence="1">
    <location>
        <position position="1"/>
    </location>
</feature>
<protein>
    <submittedName>
        <fullName evidence="1">Uncharacterized protein</fullName>
    </submittedName>
</protein>
<name>A0ABW0VNP2_9ACTN</name>
<evidence type="ECO:0000313" key="1">
    <source>
        <dbReference type="EMBL" id="MFC5647518.1"/>
    </source>
</evidence>
<feature type="non-terminal residue" evidence="1">
    <location>
        <position position="215"/>
    </location>
</feature>
<organism evidence="1 2">
    <name type="scientific">Kitasatospora cinereorecta</name>
    <dbReference type="NCBI Taxonomy" id="285560"/>
    <lineage>
        <taxon>Bacteria</taxon>
        <taxon>Bacillati</taxon>
        <taxon>Actinomycetota</taxon>
        <taxon>Actinomycetes</taxon>
        <taxon>Kitasatosporales</taxon>
        <taxon>Streptomycetaceae</taxon>
        <taxon>Kitasatospora</taxon>
    </lineage>
</organism>